<evidence type="ECO:0000313" key="1">
    <source>
        <dbReference type="EMBL" id="MDQ9070456.1"/>
    </source>
</evidence>
<dbReference type="EMBL" id="JAVIDA010000003">
    <property type="protein sequence ID" value="MDQ9070456.1"/>
    <property type="molecule type" value="Genomic_DNA"/>
</dbReference>
<gene>
    <name evidence="1" type="ORF">RFH51_03145</name>
</gene>
<dbReference type="RefSeq" id="WP_004865912.1">
    <property type="nucleotide sequence ID" value="NZ_BBLI01000019.1"/>
</dbReference>
<protein>
    <submittedName>
        <fullName evidence="1">Uncharacterized protein</fullName>
    </submittedName>
</protein>
<dbReference type="AlphaFoldDB" id="A0AAW8JGN4"/>
<comment type="caution">
    <text evidence="1">The sequence shown here is derived from an EMBL/GenBank/DDBJ whole genome shotgun (WGS) entry which is preliminary data.</text>
</comment>
<accession>A0AAW8JGN4</accession>
<proteinExistence type="predicted"/>
<dbReference type="GeneID" id="84210221"/>
<evidence type="ECO:0000313" key="2">
    <source>
        <dbReference type="Proteomes" id="UP001243195"/>
    </source>
</evidence>
<reference evidence="1" key="1">
    <citation type="submission" date="2023-08" db="EMBL/GenBank/DDBJ databases">
        <title>Emergence of clinically-relevant ST2 carbapenem-resistant Acinetobacter baumannii strains in hospital sewages in Zhejiang, East of China.</title>
        <authorList>
            <person name="Kaichao C."/>
            <person name="Zhang R."/>
        </authorList>
    </citation>
    <scope>NUCLEOTIDE SEQUENCE</scope>
    <source>
        <strain evidence="1">M-SY-60</strain>
    </source>
</reference>
<organism evidence="1 2">
    <name type="scientific">Acinetobacter gerneri</name>
    <dbReference type="NCBI Taxonomy" id="202952"/>
    <lineage>
        <taxon>Bacteria</taxon>
        <taxon>Pseudomonadati</taxon>
        <taxon>Pseudomonadota</taxon>
        <taxon>Gammaproteobacteria</taxon>
        <taxon>Moraxellales</taxon>
        <taxon>Moraxellaceae</taxon>
        <taxon>Acinetobacter</taxon>
    </lineage>
</organism>
<sequence length="110" mass="12599">MAFQLIRLENHQENVSCPFCQHDIIDWSEEQYVQPCAHTLFVAMDLGFEYVSDVFESSLSRTVDEIHAEPEINVLAELESSSLQDFQVLQTDLGVENMYRYIGVSPKAIV</sequence>
<dbReference type="Proteomes" id="UP001243195">
    <property type="component" value="Unassembled WGS sequence"/>
</dbReference>
<name>A0AAW8JGN4_9GAMM</name>